<reference evidence="2" key="1">
    <citation type="submission" date="2021-02" db="EMBL/GenBank/DDBJ databases">
        <authorList>
            <person name="Dougan E. K."/>
            <person name="Rhodes N."/>
            <person name="Thang M."/>
            <person name="Chan C."/>
        </authorList>
    </citation>
    <scope>NUCLEOTIDE SEQUENCE</scope>
</reference>
<accession>A0A812IR37</accession>
<feature type="non-terminal residue" evidence="2">
    <location>
        <position position="1"/>
    </location>
</feature>
<protein>
    <submittedName>
        <fullName evidence="2">Uncharacterized protein</fullName>
    </submittedName>
</protein>
<evidence type="ECO:0000313" key="2">
    <source>
        <dbReference type="EMBL" id="CAE7177134.1"/>
    </source>
</evidence>
<dbReference type="AlphaFoldDB" id="A0A812IR37"/>
<feature type="region of interest" description="Disordered" evidence="1">
    <location>
        <begin position="127"/>
        <end position="146"/>
    </location>
</feature>
<gene>
    <name evidence="2" type="ORF">SNEC2469_LOCUS625</name>
</gene>
<organism evidence="2 3">
    <name type="scientific">Symbiodinium necroappetens</name>
    <dbReference type="NCBI Taxonomy" id="1628268"/>
    <lineage>
        <taxon>Eukaryota</taxon>
        <taxon>Sar</taxon>
        <taxon>Alveolata</taxon>
        <taxon>Dinophyceae</taxon>
        <taxon>Suessiales</taxon>
        <taxon>Symbiodiniaceae</taxon>
        <taxon>Symbiodinium</taxon>
    </lineage>
</organism>
<dbReference type="EMBL" id="CAJNJA010003994">
    <property type="protein sequence ID" value="CAE7177134.1"/>
    <property type="molecule type" value="Genomic_DNA"/>
</dbReference>
<dbReference type="OrthoDB" id="445465at2759"/>
<keyword evidence="3" id="KW-1185">Reference proteome</keyword>
<comment type="caution">
    <text evidence="2">The sequence shown here is derived from an EMBL/GenBank/DDBJ whole genome shotgun (WGS) entry which is preliminary data.</text>
</comment>
<evidence type="ECO:0000256" key="1">
    <source>
        <dbReference type="SAM" id="MobiDB-lite"/>
    </source>
</evidence>
<proteinExistence type="predicted"/>
<dbReference type="Proteomes" id="UP000601435">
    <property type="component" value="Unassembled WGS sequence"/>
</dbReference>
<evidence type="ECO:0000313" key="3">
    <source>
        <dbReference type="Proteomes" id="UP000601435"/>
    </source>
</evidence>
<name>A0A812IR37_9DINO</name>
<sequence length="146" mass="16527">MVTKFTRRYPSEPLGTSLALGAVEAQAQMQELLHLHAVAIALADGAHLFTLREMNRRFIAKCFEFYPKEGGLRAPNRLEAEVADQRLWQQIAALYNDESWTLDQAIREIVVARNEVAVQLMPRAVPPKSSWPERPRKGLGKGKDFN</sequence>
<feature type="compositionally biased region" description="Basic and acidic residues" evidence="1">
    <location>
        <begin position="131"/>
        <end position="146"/>
    </location>
</feature>